<keyword evidence="1" id="KW-0175">Coiled coil</keyword>
<organism evidence="3 4">
    <name type="scientific">Iris pallida</name>
    <name type="common">Sweet iris</name>
    <dbReference type="NCBI Taxonomy" id="29817"/>
    <lineage>
        <taxon>Eukaryota</taxon>
        <taxon>Viridiplantae</taxon>
        <taxon>Streptophyta</taxon>
        <taxon>Embryophyta</taxon>
        <taxon>Tracheophyta</taxon>
        <taxon>Spermatophyta</taxon>
        <taxon>Magnoliopsida</taxon>
        <taxon>Liliopsida</taxon>
        <taxon>Asparagales</taxon>
        <taxon>Iridaceae</taxon>
        <taxon>Iridoideae</taxon>
        <taxon>Irideae</taxon>
        <taxon>Iris</taxon>
    </lineage>
</organism>
<keyword evidence="4" id="KW-1185">Reference proteome</keyword>
<dbReference type="PANTHER" id="PTHR34837:SF2">
    <property type="entry name" value="OS05G0595500 PROTEIN"/>
    <property type="match status" value="1"/>
</dbReference>
<dbReference type="SUPFAM" id="SSF50729">
    <property type="entry name" value="PH domain-like"/>
    <property type="match status" value="1"/>
</dbReference>
<evidence type="ECO:0000313" key="3">
    <source>
        <dbReference type="EMBL" id="KAJ6835770.1"/>
    </source>
</evidence>
<dbReference type="PROSITE" id="PS50003">
    <property type="entry name" value="PH_DOMAIN"/>
    <property type="match status" value="1"/>
</dbReference>
<keyword evidence="3" id="KW-0808">Transferase</keyword>
<dbReference type="InterPro" id="IPR011993">
    <property type="entry name" value="PH-like_dom_sf"/>
</dbReference>
<dbReference type="InterPro" id="IPR001849">
    <property type="entry name" value="PH_domain"/>
</dbReference>
<dbReference type="Pfam" id="PF00169">
    <property type="entry name" value="PH"/>
    <property type="match status" value="1"/>
</dbReference>
<evidence type="ECO:0000259" key="2">
    <source>
        <dbReference type="PROSITE" id="PS50003"/>
    </source>
</evidence>
<dbReference type="PANTHER" id="PTHR34837">
    <property type="entry name" value="OS05G0595500 PROTEIN"/>
    <property type="match status" value="1"/>
</dbReference>
<evidence type="ECO:0000256" key="1">
    <source>
        <dbReference type="SAM" id="Coils"/>
    </source>
</evidence>
<comment type="caution">
    <text evidence="3">The sequence shown here is derived from an EMBL/GenBank/DDBJ whole genome shotgun (WGS) entry which is preliminary data.</text>
</comment>
<feature type="coiled-coil region" evidence="1">
    <location>
        <begin position="70"/>
        <end position="97"/>
    </location>
</feature>
<dbReference type="GO" id="GO:0016301">
    <property type="term" value="F:kinase activity"/>
    <property type="evidence" value="ECO:0007669"/>
    <property type="project" value="UniProtKB-KW"/>
</dbReference>
<reference evidence="3" key="1">
    <citation type="journal article" date="2023" name="GigaByte">
        <title>Genome assembly of the bearded iris, Iris pallida Lam.</title>
        <authorList>
            <person name="Bruccoleri R.E."/>
            <person name="Oakeley E.J."/>
            <person name="Faust A.M.E."/>
            <person name="Altorfer M."/>
            <person name="Dessus-Babus S."/>
            <person name="Burckhardt D."/>
            <person name="Oertli M."/>
            <person name="Naumann U."/>
            <person name="Petersen F."/>
            <person name="Wong J."/>
        </authorList>
    </citation>
    <scope>NUCLEOTIDE SEQUENCE</scope>
    <source>
        <strain evidence="3">GSM-AAB239-AS_SAM_17_03QT</strain>
    </source>
</reference>
<dbReference type="AlphaFoldDB" id="A0AAX6H418"/>
<sequence length="236" mass="27189">MDDIYGKVEVFPNHFQDTKAYEDCLQTRIRSDYSLRSHSLSWTVKRVMGATSMLNLFRLPWSSTTDDDKVKLSRAELESLRSEIVDADERESHLKAQLEHLDEILKSVRLSGYLYIRTRWTELPVEPPKIEDGVGDDWLPRFVVLNGSCVYYYLKSTDLSPQDSTVLSDVVEVEQLPSFVLENQQTRYAFYILTCHGLRLECACDSKIQADAWMTALLNDCKFQHGATADRFKLSS</sequence>
<dbReference type="CDD" id="cd00821">
    <property type="entry name" value="PH"/>
    <property type="match status" value="1"/>
</dbReference>
<dbReference type="Proteomes" id="UP001140949">
    <property type="component" value="Unassembled WGS sequence"/>
</dbReference>
<keyword evidence="3" id="KW-0418">Kinase</keyword>
<gene>
    <name evidence="3" type="ORF">M6B38_330150</name>
</gene>
<name>A0AAX6H418_IRIPA</name>
<dbReference type="EMBL" id="JANAVB010013000">
    <property type="protein sequence ID" value="KAJ6835770.1"/>
    <property type="molecule type" value="Genomic_DNA"/>
</dbReference>
<evidence type="ECO:0000313" key="4">
    <source>
        <dbReference type="Proteomes" id="UP001140949"/>
    </source>
</evidence>
<feature type="domain" description="PH" evidence="2">
    <location>
        <begin position="107"/>
        <end position="222"/>
    </location>
</feature>
<protein>
    <submittedName>
        <fullName evidence="3">Nucleoside diphosphate kinase III, chloroplastic/mitochondrial</fullName>
    </submittedName>
</protein>
<dbReference type="SMART" id="SM00233">
    <property type="entry name" value="PH"/>
    <property type="match status" value="1"/>
</dbReference>
<accession>A0AAX6H418</accession>
<dbReference type="Gene3D" id="2.30.29.30">
    <property type="entry name" value="Pleckstrin-homology domain (PH domain)/Phosphotyrosine-binding domain (PTB)"/>
    <property type="match status" value="1"/>
</dbReference>
<proteinExistence type="predicted"/>
<reference evidence="3" key="2">
    <citation type="submission" date="2023-04" db="EMBL/GenBank/DDBJ databases">
        <authorList>
            <person name="Bruccoleri R.E."/>
            <person name="Oakeley E.J."/>
            <person name="Faust A.-M."/>
            <person name="Dessus-Babus S."/>
            <person name="Altorfer M."/>
            <person name="Burckhardt D."/>
            <person name="Oertli M."/>
            <person name="Naumann U."/>
            <person name="Petersen F."/>
            <person name="Wong J."/>
        </authorList>
    </citation>
    <scope>NUCLEOTIDE SEQUENCE</scope>
    <source>
        <strain evidence="3">GSM-AAB239-AS_SAM_17_03QT</strain>
        <tissue evidence="3">Leaf</tissue>
    </source>
</reference>